<protein>
    <recommendedName>
        <fullName evidence="3">Type VI secretion system protein ImpG</fullName>
    </recommendedName>
</protein>
<dbReference type="Pfam" id="PF05947">
    <property type="entry name" value="T6SS_TssF"/>
    <property type="match status" value="1"/>
</dbReference>
<comment type="caution">
    <text evidence="1">The sequence shown here is derived from an EMBL/GenBank/DDBJ whole genome shotgun (WGS) entry which is preliminary data.</text>
</comment>
<evidence type="ECO:0000313" key="1">
    <source>
        <dbReference type="EMBL" id="KTD50251.1"/>
    </source>
</evidence>
<dbReference type="PIRSF" id="PIRSF028304">
    <property type="entry name" value="UCP028304"/>
    <property type="match status" value="1"/>
</dbReference>
<dbReference type="PANTHER" id="PTHR35370">
    <property type="entry name" value="CYTOPLASMIC PROTEIN-RELATED-RELATED"/>
    <property type="match status" value="1"/>
</dbReference>
<reference evidence="1 2" key="1">
    <citation type="submission" date="2015-11" db="EMBL/GenBank/DDBJ databases">
        <title>Genomic analysis of 38 Legionella species identifies large and diverse effector repertoires.</title>
        <authorList>
            <person name="Burstein D."/>
            <person name="Amaro F."/>
            <person name="Zusman T."/>
            <person name="Lifshitz Z."/>
            <person name="Cohen O."/>
            <person name="Gilbert J.A."/>
            <person name="Pupko T."/>
            <person name="Shuman H.A."/>
            <person name="Segal G."/>
        </authorList>
    </citation>
    <scope>NUCLEOTIDE SEQUENCE [LARGE SCALE GENOMIC DNA]</scope>
    <source>
        <strain evidence="1 2">CDC#1442-AUS-E</strain>
    </source>
</reference>
<sequence>MILDYYQSELSKIKKLAKEFASAYPAIAPMLREQSTDPDIERLLEGVAFLTSQIQILLDDNLPDMVDDLTQLFFSQYSRALPSTSIIQFIPKPNLGEAIYVKKGTELASIPVNGTQCLFRTVVDVEVEPVLIEQIIFKESLQGDSLLEINCQLCGVTLQNWKGKELRFFIKQPWEEACNTFYMLQRYVKRIILRADNEKEYILPLENLVACALESDDPLYPLAFKDDNTHCILHQYINQPYKFLFFKLKGFDKWIRETDATNFRISLEFKDIPVWFSPPETGNLVLHTVPIINLFEHHAEPIQLDHKKPEYRVIPSDNADQHFQIYEVKQVIGYRQREKRQIVYDHVLNFNDELDLNKKYTIHNRPSISGNGRDIYIGFFYNFGQEYPVDETLSVTLTCTNGDLTTLLDEGDITRFTDSSPENLSFTNIIPPSSNIPPVHNQALIWNFQSLLVLNFIQILDKSYLKQIVNLYLYEKGENYHLNMSRIQGVEDILVEKSRRLYLAEMIAGVNITLVCEPDHFKSIGDMYLFGCILDIYFSQNSPMNTFTQLSLKNSRTKETWKWTPRLNNPHQR</sequence>
<proteinExistence type="predicted"/>
<accession>A0A0W0XZU5</accession>
<dbReference type="RefSeq" id="WP_058507680.1">
    <property type="nucleotide sequence ID" value="NZ_CAAAIK010000001.1"/>
</dbReference>
<dbReference type="OrthoDB" id="9763676at2"/>
<dbReference type="AlphaFoldDB" id="A0A0W0XZU5"/>
<gene>
    <name evidence="1" type="ORF">Lqui_1576</name>
</gene>
<dbReference type="PANTHER" id="PTHR35370:SF1">
    <property type="entry name" value="TYPE VI SECRETION SYSTEM COMPONENT TSSF1"/>
    <property type="match status" value="1"/>
</dbReference>
<evidence type="ECO:0000313" key="2">
    <source>
        <dbReference type="Proteomes" id="UP000054618"/>
    </source>
</evidence>
<dbReference type="NCBIfam" id="TIGR03359">
    <property type="entry name" value="VI_chp_6"/>
    <property type="match status" value="1"/>
</dbReference>
<dbReference type="Proteomes" id="UP000054618">
    <property type="component" value="Unassembled WGS sequence"/>
</dbReference>
<dbReference type="InterPro" id="IPR010272">
    <property type="entry name" value="T6SS_TssF"/>
</dbReference>
<dbReference type="STRING" id="45073.Lqui_1576"/>
<organism evidence="1 2">
    <name type="scientific">Legionella quinlivanii</name>
    <dbReference type="NCBI Taxonomy" id="45073"/>
    <lineage>
        <taxon>Bacteria</taxon>
        <taxon>Pseudomonadati</taxon>
        <taxon>Pseudomonadota</taxon>
        <taxon>Gammaproteobacteria</taxon>
        <taxon>Legionellales</taxon>
        <taxon>Legionellaceae</taxon>
        <taxon>Legionella</taxon>
    </lineage>
</organism>
<dbReference type="EMBL" id="LNYS01000008">
    <property type="protein sequence ID" value="KTD50251.1"/>
    <property type="molecule type" value="Genomic_DNA"/>
</dbReference>
<dbReference type="PATRIC" id="fig|45073.5.peg.1665"/>
<keyword evidence="2" id="KW-1185">Reference proteome</keyword>
<evidence type="ECO:0008006" key="3">
    <source>
        <dbReference type="Google" id="ProtNLM"/>
    </source>
</evidence>
<name>A0A0W0XZU5_9GAMM</name>